<comment type="caution">
    <text evidence="2">The sequence shown here is derived from an EMBL/GenBank/DDBJ whole genome shotgun (WGS) entry which is preliminary data.</text>
</comment>
<feature type="transmembrane region" description="Helical" evidence="1">
    <location>
        <begin position="254"/>
        <end position="274"/>
    </location>
</feature>
<evidence type="ECO:0000313" key="2">
    <source>
        <dbReference type="EMBL" id="GHA13979.1"/>
    </source>
</evidence>
<feature type="transmembrane region" description="Helical" evidence="1">
    <location>
        <begin position="211"/>
        <end position="234"/>
    </location>
</feature>
<feature type="transmembrane region" description="Helical" evidence="1">
    <location>
        <begin position="323"/>
        <end position="341"/>
    </location>
</feature>
<dbReference type="AlphaFoldDB" id="A0A918RWG2"/>
<proteinExistence type="predicted"/>
<gene>
    <name evidence="2" type="ORF">GCM10007989_05790</name>
</gene>
<evidence type="ECO:0000313" key="3">
    <source>
        <dbReference type="Proteomes" id="UP000646579"/>
    </source>
</evidence>
<reference evidence="2" key="2">
    <citation type="submission" date="2020-09" db="EMBL/GenBank/DDBJ databases">
        <authorList>
            <person name="Sun Q."/>
            <person name="Kim S."/>
        </authorList>
    </citation>
    <scope>NUCLEOTIDE SEQUENCE</scope>
    <source>
        <strain evidence="2">KCTC 32437</strain>
    </source>
</reference>
<feature type="transmembrane region" description="Helical" evidence="1">
    <location>
        <begin position="86"/>
        <end position="111"/>
    </location>
</feature>
<keyword evidence="3" id="KW-1185">Reference proteome</keyword>
<organism evidence="2 3">
    <name type="scientific">Devosia pacifica</name>
    <dbReference type="NCBI Taxonomy" id="1335967"/>
    <lineage>
        <taxon>Bacteria</taxon>
        <taxon>Pseudomonadati</taxon>
        <taxon>Pseudomonadota</taxon>
        <taxon>Alphaproteobacteria</taxon>
        <taxon>Hyphomicrobiales</taxon>
        <taxon>Devosiaceae</taxon>
        <taxon>Devosia</taxon>
    </lineage>
</organism>
<feature type="transmembrane region" description="Helical" evidence="1">
    <location>
        <begin position="184"/>
        <end position="202"/>
    </location>
</feature>
<dbReference type="EMBL" id="BMZE01000001">
    <property type="protein sequence ID" value="GHA13979.1"/>
    <property type="molecule type" value="Genomic_DNA"/>
</dbReference>
<sequence length="380" mass="39906">MNMASTREDPSVVTDGRLEGLDAARALALVGMLCVHFGPEDAPGIIGAAYGVFHGRASILFAVVAGFGMALLAGSSLGIRAARYRLLSFAIVLLPLGLALQALDHGIAVILQHYALFFVLGALVLALPGLALIVSGALAGVLGPIAYLACRAAWPDLVDRGSVAWGNSPTGILLGLLLSGPYPLLTWAAPILVGIGAGKLAASGRGMAPSFVVGGLMLAALSIGAAHAFAEVWGAPTSDADWRNLLIVTAHSQMPLWIAQSTSIAVAVVGMMLLMGNRPTSVIRQAVARLALLGRYVLSVYVAHLLALALWRDALMQDRVADALLSVTGFSVAASICIWLWRKQGFTRGPVEMLVHIPWSITREILARRASKHRRPACLR</sequence>
<reference evidence="2" key="1">
    <citation type="journal article" date="2014" name="Int. J. Syst. Evol. Microbiol.">
        <title>Complete genome sequence of Corynebacterium casei LMG S-19264T (=DSM 44701T), isolated from a smear-ripened cheese.</title>
        <authorList>
            <consortium name="US DOE Joint Genome Institute (JGI-PGF)"/>
            <person name="Walter F."/>
            <person name="Albersmeier A."/>
            <person name="Kalinowski J."/>
            <person name="Ruckert C."/>
        </authorList>
    </citation>
    <scope>NUCLEOTIDE SEQUENCE</scope>
    <source>
        <strain evidence="2">KCTC 32437</strain>
    </source>
</reference>
<keyword evidence="1" id="KW-0812">Transmembrane</keyword>
<feature type="transmembrane region" description="Helical" evidence="1">
    <location>
        <begin position="286"/>
        <end position="311"/>
    </location>
</feature>
<keyword evidence="1" id="KW-0472">Membrane</keyword>
<evidence type="ECO:0008006" key="4">
    <source>
        <dbReference type="Google" id="ProtNLM"/>
    </source>
</evidence>
<feature type="transmembrane region" description="Helical" evidence="1">
    <location>
        <begin position="117"/>
        <end position="150"/>
    </location>
</feature>
<feature type="transmembrane region" description="Helical" evidence="1">
    <location>
        <begin position="59"/>
        <end position="79"/>
    </location>
</feature>
<evidence type="ECO:0000256" key="1">
    <source>
        <dbReference type="SAM" id="Phobius"/>
    </source>
</evidence>
<protein>
    <recommendedName>
        <fullName evidence="4">DUF418 domain-containing protein</fullName>
    </recommendedName>
</protein>
<keyword evidence="1" id="KW-1133">Transmembrane helix</keyword>
<name>A0A918RWG2_9HYPH</name>
<accession>A0A918RWG2</accession>
<dbReference type="Proteomes" id="UP000646579">
    <property type="component" value="Unassembled WGS sequence"/>
</dbReference>